<dbReference type="SMART" id="SM01007">
    <property type="entry name" value="Aldolase_II"/>
    <property type="match status" value="1"/>
</dbReference>
<dbReference type="SUPFAM" id="SSF53639">
    <property type="entry name" value="AraD/HMP-PK domain-like"/>
    <property type="match status" value="1"/>
</dbReference>
<dbReference type="InterPro" id="IPR020904">
    <property type="entry name" value="Sc_DH/Rdtase_CS"/>
</dbReference>
<dbReference type="PANTHER" id="PTHR43669:SF3">
    <property type="entry name" value="ALCOHOL DEHYDROGENASE, PUTATIVE (AFU_ORTHOLOGUE AFUA_3G03445)-RELATED"/>
    <property type="match status" value="1"/>
</dbReference>
<dbReference type="InterPro" id="IPR036409">
    <property type="entry name" value="Aldolase_II/adducin_N_sf"/>
</dbReference>
<reference evidence="4" key="2">
    <citation type="submission" date="2021-01" db="EMBL/GenBank/DDBJ databases">
        <authorList>
            <person name="Mieszkin S."/>
            <person name="Pouder E."/>
            <person name="Alain K."/>
        </authorList>
    </citation>
    <scope>NUCLEOTIDE SEQUENCE</scope>
    <source>
        <strain evidence="4">HW T2.11</strain>
    </source>
</reference>
<dbReference type="Proteomes" id="UP000708298">
    <property type="component" value="Unassembled WGS sequence"/>
</dbReference>
<protein>
    <submittedName>
        <fullName evidence="4">Bifunctional aldolase/short-chain dehydrogenase</fullName>
    </submittedName>
</protein>
<dbReference type="Gene3D" id="3.40.50.720">
    <property type="entry name" value="NAD(P)-binding Rossmann-like Domain"/>
    <property type="match status" value="1"/>
</dbReference>
<dbReference type="PANTHER" id="PTHR43669">
    <property type="entry name" value="5-KETO-D-GLUCONATE 5-REDUCTASE"/>
    <property type="match status" value="1"/>
</dbReference>
<keyword evidence="2" id="KW-0560">Oxidoreductase</keyword>
<name>A0A963YR98_9PROT</name>
<dbReference type="SUPFAM" id="SSF51735">
    <property type="entry name" value="NAD(P)-binding Rossmann-fold domains"/>
    <property type="match status" value="1"/>
</dbReference>
<feature type="domain" description="Class II aldolase/adducin N-terminal" evidence="3">
    <location>
        <begin position="28"/>
        <end position="227"/>
    </location>
</feature>
<dbReference type="Pfam" id="PF13561">
    <property type="entry name" value="adh_short_C2"/>
    <property type="match status" value="1"/>
</dbReference>
<accession>A0A963YR98</accession>
<dbReference type="RefSeq" id="WP_227320801.1">
    <property type="nucleotide sequence ID" value="NZ_JAESVB010000003.1"/>
</dbReference>
<comment type="similarity">
    <text evidence="1">Belongs to the short-chain dehydrogenases/reductases (SDR) family.</text>
</comment>
<dbReference type="EMBL" id="JAESVB010000003">
    <property type="protein sequence ID" value="MCB8875127.1"/>
    <property type="molecule type" value="Genomic_DNA"/>
</dbReference>
<dbReference type="InterPro" id="IPR002347">
    <property type="entry name" value="SDR_fam"/>
</dbReference>
<gene>
    <name evidence="4" type="ORF">ASILVAE211_08040</name>
</gene>
<dbReference type="NCBIfam" id="NF006192">
    <property type="entry name" value="PRK08324.1-6"/>
    <property type="match status" value="1"/>
</dbReference>
<dbReference type="Pfam" id="PF00596">
    <property type="entry name" value="Aldolase_II"/>
    <property type="match status" value="1"/>
</dbReference>
<dbReference type="AlphaFoldDB" id="A0A963YR98"/>
<evidence type="ECO:0000313" key="4">
    <source>
        <dbReference type="EMBL" id="MCB8875127.1"/>
    </source>
</evidence>
<proteinExistence type="inferred from homology"/>
<dbReference type="PROSITE" id="PS00061">
    <property type="entry name" value="ADH_SHORT"/>
    <property type="match status" value="1"/>
</dbReference>
<dbReference type="GO" id="GO:0016491">
    <property type="term" value="F:oxidoreductase activity"/>
    <property type="evidence" value="ECO:0007669"/>
    <property type="project" value="UniProtKB-KW"/>
</dbReference>
<sequence>MKSLWSDDDARACVAYYAQRGVGEDLALRTYSSRLLGSVPWLVMHGGGNTSVKTRLPDLFGDLVDVLCIKGSGRDLAVIEPDGHPAVRRAPLDRLRTLDRMSDEDMVNAQRQNLLDTSAPNPSVETLLHAYLPQKFIDHTHSVVSTAIACLPDAEAVCQRIFGGRVAFVPYIMPGFQLAKTAGDVFDRNPGVQGLLLAKHGIFTMGETARATYELMIEMVTLMERYVAENGRDNPALHAVALPADPAPASAIFPVLRGILAKYAPDGTPARWLLNHRSSDRILRFVNGTGLDSYGKRGVATPEQVIRIKSGPAILPAVSTATLADWGAEAETAISDFVLDYQAYFARHNARVGGIKKPLDPLPRVLAIPGFGVVGIGKTAAEASVSADVAEAWIDAVLDAETVGTFESITEADHFDMEYWSLEQAKLGRGAEKPLARQIVAVTGGGGAIGQAVARAFAAEGAEVAVLDRDPAAAAATAKLIGGRALAVTCDVTDTADVARAVDSVTAHFGGLDILVSNAGSASTGMMADMPDAVLRQSFELNFFGHQNMARAAVSVMRAQGLGGALLFNVSKQAVNPGANFGAYGTAKAALLALVRQYALEHGAEGIRANGVNADRIRSGLLNPEMIEARAAARGVTPEDYMAGNILGQEVTAQDVAQAFVASARLAKTTGNIITVDGGNVAAMLR</sequence>
<evidence type="ECO:0000256" key="2">
    <source>
        <dbReference type="ARBA" id="ARBA00023002"/>
    </source>
</evidence>
<dbReference type="InterPro" id="IPR001303">
    <property type="entry name" value="Aldolase_II/adducin_N"/>
</dbReference>
<dbReference type="Gene3D" id="3.40.225.10">
    <property type="entry name" value="Class II aldolase/adducin N-terminal domain"/>
    <property type="match status" value="1"/>
</dbReference>
<dbReference type="InterPro" id="IPR036291">
    <property type="entry name" value="NAD(P)-bd_dom_sf"/>
</dbReference>
<keyword evidence="5" id="KW-1185">Reference proteome</keyword>
<dbReference type="PRINTS" id="PR00081">
    <property type="entry name" value="GDHRDH"/>
</dbReference>
<evidence type="ECO:0000259" key="3">
    <source>
        <dbReference type="SMART" id="SM01007"/>
    </source>
</evidence>
<evidence type="ECO:0000256" key="1">
    <source>
        <dbReference type="ARBA" id="ARBA00006484"/>
    </source>
</evidence>
<reference evidence="4" key="1">
    <citation type="journal article" date="2021" name="Microorganisms">
        <title>Acidisoma silvae sp. nov. and Acidisomacellulosilytica sp. nov., Two Acidophilic Bacteria Isolated from Decaying Wood, Hydrolyzing Cellulose and Producing Poly-3-hydroxybutyrate.</title>
        <authorList>
            <person name="Mieszkin S."/>
            <person name="Pouder E."/>
            <person name="Uroz S."/>
            <person name="Simon-Colin C."/>
            <person name="Alain K."/>
        </authorList>
    </citation>
    <scope>NUCLEOTIDE SEQUENCE</scope>
    <source>
        <strain evidence="4">HW T2.11</strain>
    </source>
</reference>
<comment type="caution">
    <text evidence="4">The sequence shown here is derived from an EMBL/GenBank/DDBJ whole genome shotgun (WGS) entry which is preliminary data.</text>
</comment>
<organism evidence="4 5">
    <name type="scientific">Acidisoma silvae</name>
    <dbReference type="NCBI Taxonomy" id="2802396"/>
    <lineage>
        <taxon>Bacteria</taxon>
        <taxon>Pseudomonadati</taxon>
        <taxon>Pseudomonadota</taxon>
        <taxon>Alphaproteobacteria</taxon>
        <taxon>Acetobacterales</taxon>
        <taxon>Acidocellaceae</taxon>
        <taxon>Acidisoma</taxon>
    </lineage>
</organism>
<evidence type="ECO:0000313" key="5">
    <source>
        <dbReference type="Proteomes" id="UP000708298"/>
    </source>
</evidence>